<proteinExistence type="predicted"/>
<reference evidence="2" key="1">
    <citation type="journal article" date="2015" name="PLoS Genet.">
        <title>The dynamic genome and transcriptome of the human fungal pathogen Blastomyces and close relative Emmonsia.</title>
        <authorList>
            <person name="Munoz J.F."/>
            <person name="Gauthier G.M."/>
            <person name="Desjardins C.A."/>
            <person name="Gallo J.E."/>
            <person name="Holder J."/>
            <person name="Sullivan T.D."/>
            <person name="Marty A.J."/>
            <person name="Carmen J.C."/>
            <person name="Chen Z."/>
            <person name="Ding L."/>
            <person name="Gujja S."/>
            <person name="Magrini V."/>
            <person name="Misas E."/>
            <person name="Mitreva M."/>
            <person name="Priest M."/>
            <person name="Saif S."/>
            <person name="Whiston E.A."/>
            <person name="Young S."/>
            <person name="Zeng Q."/>
            <person name="Goldman W.E."/>
            <person name="Mardis E.R."/>
            <person name="Taylor J.W."/>
            <person name="McEwen J.G."/>
            <person name="Clay O.K."/>
            <person name="Klein B.S."/>
            <person name="Cuomo C.A."/>
        </authorList>
    </citation>
    <scope>NUCLEOTIDE SEQUENCE [LARGE SCALE GENOMIC DNA]</scope>
    <source>
        <strain evidence="2">UAMH 3008</strain>
    </source>
</reference>
<dbReference type="AlphaFoldDB" id="A0A0G2I9S9"/>
<dbReference type="Proteomes" id="UP000034164">
    <property type="component" value="Unassembled WGS sequence"/>
</dbReference>
<protein>
    <submittedName>
        <fullName evidence="1">Uncharacterized protein</fullName>
    </submittedName>
</protein>
<sequence>MVAVIIRIRRERNCYSLSIPNDEAEQDRLNMFHPALVHIAAGGKLFFAPIENFGGFRILDIGTGTDPWERSQPYSAAMGTLQREIHVDDVESLTVGPWPAVRFHTFPLHRSRARNLKPGGWVEFQDYESPIHTEDGSLSPESNFVKMQPLLDEGLPKNGTGLKSWPETGEMGEGCRLCQCQGSHLEGAYWHLAKG</sequence>
<dbReference type="OrthoDB" id="2013972at2759"/>
<dbReference type="EMBL" id="LCZI01000348">
    <property type="protein sequence ID" value="KKZ67000.1"/>
    <property type="molecule type" value="Genomic_DNA"/>
</dbReference>
<name>A0A0G2I9S9_9EURO</name>
<comment type="caution">
    <text evidence="1">The sequence shown here is derived from an EMBL/GenBank/DDBJ whole genome shotgun (WGS) entry which is preliminary data.</text>
</comment>
<accession>A0A0G2I9S9</accession>
<organism evidence="1 2">
    <name type="scientific">[Emmonsia] crescens</name>
    <dbReference type="NCBI Taxonomy" id="73230"/>
    <lineage>
        <taxon>Eukaryota</taxon>
        <taxon>Fungi</taxon>
        <taxon>Dikarya</taxon>
        <taxon>Ascomycota</taxon>
        <taxon>Pezizomycotina</taxon>
        <taxon>Eurotiomycetes</taxon>
        <taxon>Eurotiomycetidae</taxon>
        <taxon>Onygenales</taxon>
        <taxon>Ajellomycetaceae</taxon>
        <taxon>Emergomyces</taxon>
    </lineage>
</organism>
<evidence type="ECO:0000313" key="1">
    <source>
        <dbReference type="EMBL" id="KKZ67000.1"/>
    </source>
</evidence>
<evidence type="ECO:0000313" key="2">
    <source>
        <dbReference type="Proteomes" id="UP000034164"/>
    </source>
</evidence>
<dbReference type="VEuPathDB" id="FungiDB:EMCG_07300"/>
<gene>
    <name evidence="1" type="ORF">EMCG_07300</name>
</gene>